<dbReference type="CDD" id="cd06171">
    <property type="entry name" value="Sigma70_r4"/>
    <property type="match status" value="1"/>
</dbReference>
<organism evidence="9 10">
    <name type="scientific">Aquipuribacter nitratireducens</name>
    <dbReference type="NCBI Taxonomy" id="650104"/>
    <lineage>
        <taxon>Bacteria</taxon>
        <taxon>Bacillati</taxon>
        <taxon>Actinomycetota</taxon>
        <taxon>Actinomycetes</taxon>
        <taxon>Micrococcales</taxon>
        <taxon>Intrasporangiaceae</taxon>
        <taxon>Aquipuribacter</taxon>
    </lineage>
</organism>
<feature type="region of interest" description="Disordered" evidence="6">
    <location>
        <begin position="1"/>
        <end position="30"/>
    </location>
</feature>
<keyword evidence="5" id="KW-0804">Transcription</keyword>
<name>A0ABW0GM88_9MICO</name>
<dbReference type="SUPFAM" id="SSF88946">
    <property type="entry name" value="Sigma2 domain of RNA polymerase sigma factors"/>
    <property type="match status" value="1"/>
</dbReference>
<dbReference type="InterPro" id="IPR007627">
    <property type="entry name" value="RNA_pol_sigma70_r2"/>
</dbReference>
<proteinExistence type="inferred from homology"/>
<feature type="compositionally biased region" description="Basic and acidic residues" evidence="6">
    <location>
        <begin position="1"/>
        <end position="17"/>
    </location>
</feature>
<keyword evidence="2" id="KW-0805">Transcription regulation</keyword>
<dbReference type="EMBL" id="JBHSLD010000004">
    <property type="protein sequence ID" value="MFC5379596.1"/>
    <property type="molecule type" value="Genomic_DNA"/>
</dbReference>
<dbReference type="InterPro" id="IPR007630">
    <property type="entry name" value="RNA_pol_sigma70_r4"/>
</dbReference>
<keyword evidence="3" id="KW-0731">Sigma factor</keyword>
<evidence type="ECO:0000256" key="6">
    <source>
        <dbReference type="SAM" id="MobiDB-lite"/>
    </source>
</evidence>
<dbReference type="Gene3D" id="1.10.10.10">
    <property type="entry name" value="Winged helix-like DNA-binding domain superfamily/Winged helix DNA-binding domain"/>
    <property type="match status" value="1"/>
</dbReference>
<comment type="caution">
    <text evidence="9">The sequence shown here is derived from an EMBL/GenBank/DDBJ whole genome shotgun (WGS) entry which is preliminary data.</text>
</comment>
<accession>A0ABW0GM88</accession>
<reference evidence="10" key="1">
    <citation type="journal article" date="2019" name="Int. J. Syst. Evol. Microbiol.">
        <title>The Global Catalogue of Microorganisms (GCM) 10K type strain sequencing project: providing services to taxonomists for standard genome sequencing and annotation.</title>
        <authorList>
            <consortium name="The Broad Institute Genomics Platform"/>
            <consortium name="The Broad Institute Genome Sequencing Center for Infectious Disease"/>
            <person name="Wu L."/>
            <person name="Ma J."/>
        </authorList>
    </citation>
    <scope>NUCLEOTIDE SEQUENCE [LARGE SCALE GENOMIC DNA]</scope>
    <source>
        <strain evidence="10">CCUG 43114</strain>
    </source>
</reference>
<dbReference type="InterPro" id="IPR039425">
    <property type="entry name" value="RNA_pol_sigma-70-like"/>
</dbReference>
<evidence type="ECO:0000259" key="8">
    <source>
        <dbReference type="Pfam" id="PF04545"/>
    </source>
</evidence>
<keyword evidence="4" id="KW-0238">DNA-binding</keyword>
<evidence type="ECO:0000313" key="10">
    <source>
        <dbReference type="Proteomes" id="UP001596122"/>
    </source>
</evidence>
<dbReference type="Pfam" id="PF04542">
    <property type="entry name" value="Sigma70_r2"/>
    <property type="match status" value="1"/>
</dbReference>
<keyword evidence="10" id="KW-1185">Reference proteome</keyword>
<dbReference type="Gene3D" id="1.10.1740.10">
    <property type="match status" value="1"/>
</dbReference>
<dbReference type="PANTHER" id="PTHR43133">
    <property type="entry name" value="RNA POLYMERASE ECF-TYPE SIGMA FACTO"/>
    <property type="match status" value="1"/>
</dbReference>
<protein>
    <submittedName>
        <fullName evidence="9">RNA polymerase sigma factor</fullName>
    </submittedName>
</protein>
<evidence type="ECO:0000256" key="3">
    <source>
        <dbReference type="ARBA" id="ARBA00023082"/>
    </source>
</evidence>
<dbReference type="Proteomes" id="UP001596122">
    <property type="component" value="Unassembled WGS sequence"/>
</dbReference>
<dbReference type="InterPro" id="IPR036388">
    <property type="entry name" value="WH-like_DNA-bd_sf"/>
</dbReference>
<dbReference type="InterPro" id="IPR013324">
    <property type="entry name" value="RNA_pol_sigma_r3/r4-like"/>
</dbReference>
<evidence type="ECO:0000313" key="9">
    <source>
        <dbReference type="EMBL" id="MFC5379596.1"/>
    </source>
</evidence>
<gene>
    <name evidence="9" type="ORF">ACFPJ6_02220</name>
</gene>
<dbReference type="PANTHER" id="PTHR43133:SF62">
    <property type="entry name" value="RNA POLYMERASE SIGMA FACTOR SIGZ"/>
    <property type="match status" value="1"/>
</dbReference>
<comment type="similarity">
    <text evidence="1">Belongs to the sigma-70 factor family. ECF subfamily.</text>
</comment>
<feature type="domain" description="RNA polymerase sigma-70 region 4" evidence="8">
    <location>
        <begin position="155"/>
        <end position="203"/>
    </location>
</feature>
<dbReference type="RefSeq" id="WP_340268767.1">
    <property type="nucleotide sequence ID" value="NZ_JBBEOG010000003.1"/>
</dbReference>
<dbReference type="InterPro" id="IPR013325">
    <property type="entry name" value="RNA_pol_sigma_r2"/>
</dbReference>
<evidence type="ECO:0000256" key="2">
    <source>
        <dbReference type="ARBA" id="ARBA00023015"/>
    </source>
</evidence>
<evidence type="ECO:0000256" key="4">
    <source>
        <dbReference type="ARBA" id="ARBA00023125"/>
    </source>
</evidence>
<dbReference type="Pfam" id="PF04545">
    <property type="entry name" value="Sigma70_r4"/>
    <property type="match status" value="1"/>
</dbReference>
<dbReference type="SUPFAM" id="SSF88659">
    <property type="entry name" value="Sigma3 and sigma4 domains of RNA polymerase sigma factors"/>
    <property type="match status" value="1"/>
</dbReference>
<evidence type="ECO:0000259" key="7">
    <source>
        <dbReference type="Pfam" id="PF04542"/>
    </source>
</evidence>
<dbReference type="NCBIfam" id="TIGR02937">
    <property type="entry name" value="sigma70-ECF"/>
    <property type="match status" value="1"/>
</dbReference>
<feature type="domain" description="RNA polymerase sigma-70 region 2" evidence="7">
    <location>
        <begin position="53"/>
        <end position="120"/>
    </location>
</feature>
<evidence type="ECO:0000256" key="1">
    <source>
        <dbReference type="ARBA" id="ARBA00010641"/>
    </source>
</evidence>
<evidence type="ECO:0000256" key="5">
    <source>
        <dbReference type="ARBA" id="ARBA00023163"/>
    </source>
</evidence>
<sequence>MEPVPSHRRDAGHRGNAADRPVAPGPDHPETCDDETLALAFAAGHEWALAEAYSRWAGLVHGISLRALADRQDAEDATQQVFVRAWRGRETFDARRGTIAGWLIGIARHVCADTWQQRARLARQHEAARAAVGPETVPASSLPEQAVERLTVLEALDGVDQPARGIVELAFFHDLTHKQIADRLGMPLGTVKSHIRRTLLRLRDSLEVARAATP</sequence>
<dbReference type="InterPro" id="IPR014284">
    <property type="entry name" value="RNA_pol_sigma-70_dom"/>
</dbReference>